<feature type="compositionally biased region" description="Basic and acidic residues" evidence="1">
    <location>
        <begin position="48"/>
        <end position="65"/>
    </location>
</feature>
<evidence type="ECO:0000313" key="2">
    <source>
        <dbReference type="Proteomes" id="UP000046393"/>
    </source>
</evidence>
<dbReference type="Proteomes" id="UP000046393">
    <property type="component" value="Unplaced"/>
</dbReference>
<evidence type="ECO:0000313" key="3">
    <source>
        <dbReference type="WBParaSite" id="SMUV_0000143301-mRNA-1"/>
    </source>
</evidence>
<keyword evidence="2" id="KW-1185">Reference proteome</keyword>
<evidence type="ECO:0000256" key="1">
    <source>
        <dbReference type="SAM" id="MobiDB-lite"/>
    </source>
</evidence>
<organism evidence="2 3">
    <name type="scientific">Syphacia muris</name>
    <dbReference type="NCBI Taxonomy" id="451379"/>
    <lineage>
        <taxon>Eukaryota</taxon>
        <taxon>Metazoa</taxon>
        <taxon>Ecdysozoa</taxon>
        <taxon>Nematoda</taxon>
        <taxon>Chromadorea</taxon>
        <taxon>Rhabditida</taxon>
        <taxon>Spirurina</taxon>
        <taxon>Oxyuridomorpha</taxon>
        <taxon>Oxyuroidea</taxon>
        <taxon>Oxyuridae</taxon>
        <taxon>Syphacia</taxon>
    </lineage>
</organism>
<accession>A0A0N5ABA7</accession>
<dbReference type="AlphaFoldDB" id="A0A0N5ABA7"/>
<sequence>MQQLNSEKLEAEEKRYNKVAIEDGILEAMEDARDLILKLKFKMDSERECVKDTRTKNSSRVRKESEDEDENEEGVTGSGKGKYTKLPHLKILTFKGDPTEWPGI</sequence>
<reference evidence="3" key="1">
    <citation type="submission" date="2017-02" db="UniProtKB">
        <authorList>
            <consortium name="WormBaseParasite"/>
        </authorList>
    </citation>
    <scope>IDENTIFICATION</scope>
</reference>
<name>A0A0N5ABA7_9BILA</name>
<dbReference type="WBParaSite" id="SMUV_0000143301-mRNA-1">
    <property type="protein sequence ID" value="SMUV_0000143301-mRNA-1"/>
    <property type="gene ID" value="SMUV_0000143301"/>
</dbReference>
<feature type="region of interest" description="Disordered" evidence="1">
    <location>
        <begin position="48"/>
        <end position="83"/>
    </location>
</feature>
<proteinExistence type="predicted"/>
<protein>
    <submittedName>
        <fullName evidence="3">Gag-pol polyprotein</fullName>
    </submittedName>
</protein>